<protein>
    <recommendedName>
        <fullName evidence="3">Nucleoside 2-deoxyribosyltransferase</fullName>
    </recommendedName>
</protein>
<dbReference type="AlphaFoldDB" id="A0A1X3H3H1"/>
<dbReference type="Proteomes" id="UP000193553">
    <property type="component" value="Unassembled WGS sequence"/>
</dbReference>
<dbReference type="EMBL" id="NAFI01000180">
    <property type="protein sequence ID" value="OSJ06107.1"/>
    <property type="molecule type" value="Genomic_DNA"/>
</dbReference>
<sequence length="333" mass="37401">MQRSTSWREREDRAIAQHIEEERVMTYSNNCPLCGVIAGFEDGLSDHRSVDCSRCGQFEITDTEETALTALEDRLKEKIGFWTRDQNDLGECPVVNSATANLIQKLPDKTVIERAERLLRYGIQTQKDLGAKFQLNSGGVIGITHSRSVADVLALADFVREQGWLRVFTDPGGYHDPTGQVTPEGFIYVSHARPTESTHGFIAMWFEKSMNDARVEGFEAAIREAGYTPVVVSGVEHINKIDDEMISLIRKSKFLVADFTGHRGGVYFEAGFAMGLGLPVFWTCRQDDVPKLHFDIRQYNWIDWTDTADLKTRLKRRIEAILGVGPVSPTSPA</sequence>
<name>A0A1X3H3H1_9BRAD</name>
<evidence type="ECO:0000313" key="2">
    <source>
        <dbReference type="Proteomes" id="UP000193553"/>
    </source>
</evidence>
<proteinExistence type="predicted"/>
<evidence type="ECO:0000313" key="1">
    <source>
        <dbReference type="EMBL" id="OSJ06107.1"/>
    </source>
</evidence>
<reference evidence="1 2" key="1">
    <citation type="submission" date="2017-03" db="EMBL/GenBank/DDBJ databases">
        <title>Whole genome sequences of fourteen strains of Bradyrhizobium canariense and one strain of Bradyrhizobium japonicum isolated from Lupinus (Papilionoideae: Genisteae) species in Algeria.</title>
        <authorList>
            <person name="Crovadore J."/>
            <person name="Chekireb D."/>
            <person name="Brachmann A."/>
            <person name="Chablais R."/>
            <person name="Cochard B."/>
            <person name="Lefort F."/>
        </authorList>
    </citation>
    <scope>NUCLEOTIDE SEQUENCE [LARGE SCALE GENOMIC DNA]</scope>
    <source>
        <strain evidence="1 2">UBMA195</strain>
    </source>
</reference>
<comment type="caution">
    <text evidence="1">The sequence shown here is derived from an EMBL/GenBank/DDBJ whole genome shotgun (WGS) entry which is preliminary data.</text>
</comment>
<evidence type="ECO:0008006" key="3">
    <source>
        <dbReference type="Google" id="ProtNLM"/>
    </source>
</evidence>
<organism evidence="1 2">
    <name type="scientific">Bradyrhizobium canariense</name>
    <dbReference type="NCBI Taxonomy" id="255045"/>
    <lineage>
        <taxon>Bacteria</taxon>
        <taxon>Pseudomonadati</taxon>
        <taxon>Pseudomonadota</taxon>
        <taxon>Alphaproteobacteria</taxon>
        <taxon>Hyphomicrobiales</taxon>
        <taxon>Nitrobacteraceae</taxon>
        <taxon>Bradyrhizobium</taxon>
    </lineage>
</organism>
<accession>A0A1X3H3H1</accession>
<dbReference type="Gene3D" id="3.40.50.450">
    <property type="match status" value="1"/>
</dbReference>
<gene>
    <name evidence="1" type="ORF">BSZ18_23435</name>
</gene>